<dbReference type="PANTHER" id="PTHR46669">
    <property type="entry name" value="LEUCINE-RICH PPR MOTIF-CONTAINING PROTEIN, MITOCHONDRIAL"/>
    <property type="match status" value="1"/>
</dbReference>
<reference evidence="1" key="1">
    <citation type="submission" date="2015-11" db="EMBL/GenBank/DDBJ databases">
        <title>De novo transcriptome assembly of four potential Pierce s Disease insect vectors from Arizona vineyards.</title>
        <authorList>
            <person name="Tassone E.E."/>
        </authorList>
    </citation>
    <scope>NUCLEOTIDE SEQUENCE</scope>
</reference>
<feature type="non-terminal residue" evidence="1">
    <location>
        <position position="840"/>
    </location>
</feature>
<feature type="non-terminal residue" evidence="1">
    <location>
        <position position="1"/>
    </location>
</feature>
<evidence type="ECO:0008006" key="2">
    <source>
        <dbReference type="Google" id="ProtNLM"/>
    </source>
</evidence>
<dbReference type="InterPro" id="IPR011990">
    <property type="entry name" value="TPR-like_helical_dom_sf"/>
</dbReference>
<dbReference type="EMBL" id="GECZ01023592">
    <property type="protein sequence ID" value="JAS46177.1"/>
    <property type="molecule type" value="Transcribed_RNA"/>
</dbReference>
<accession>A0A1B6F7H3</accession>
<dbReference type="PANTHER" id="PTHR46669:SF1">
    <property type="entry name" value="LEUCINE-RICH PPR MOTIF-CONTAINING PROTEIN, MITOCHONDRIAL"/>
    <property type="match status" value="1"/>
</dbReference>
<proteinExistence type="predicted"/>
<protein>
    <recommendedName>
        <fullName evidence="2">Pentacotripeptide-repeat region of PRORP domain-containing protein</fullName>
    </recommendedName>
</protein>
<name>A0A1B6F7H3_9HEMI</name>
<dbReference type="GO" id="GO:0005739">
    <property type="term" value="C:mitochondrion"/>
    <property type="evidence" value="ECO:0007669"/>
    <property type="project" value="TreeGrafter"/>
</dbReference>
<evidence type="ECO:0000313" key="1">
    <source>
        <dbReference type="EMBL" id="JAS46177.1"/>
    </source>
</evidence>
<dbReference type="GO" id="GO:0005634">
    <property type="term" value="C:nucleus"/>
    <property type="evidence" value="ECO:0007669"/>
    <property type="project" value="TreeGrafter"/>
</dbReference>
<dbReference type="GO" id="GO:0003730">
    <property type="term" value="F:mRNA 3'-UTR binding"/>
    <property type="evidence" value="ECO:0007669"/>
    <property type="project" value="TreeGrafter"/>
</dbReference>
<dbReference type="InterPro" id="IPR033490">
    <property type="entry name" value="LRP130"/>
</dbReference>
<dbReference type="Gene3D" id="1.25.40.10">
    <property type="entry name" value="Tetratricopeptide repeat domain"/>
    <property type="match status" value="1"/>
</dbReference>
<gene>
    <name evidence="1" type="ORF">g.10718</name>
</gene>
<organism evidence="1">
    <name type="scientific">Cuerna arida</name>
    <dbReference type="NCBI Taxonomy" id="1464854"/>
    <lineage>
        <taxon>Eukaryota</taxon>
        <taxon>Metazoa</taxon>
        <taxon>Ecdysozoa</taxon>
        <taxon>Arthropoda</taxon>
        <taxon>Hexapoda</taxon>
        <taxon>Insecta</taxon>
        <taxon>Pterygota</taxon>
        <taxon>Neoptera</taxon>
        <taxon>Paraneoptera</taxon>
        <taxon>Hemiptera</taxon>
        <taxon>Auchenorrhyncha</taxon>
        <taxon>Membracoidea</taxon>
        <taxon>Cicadellidae</taxon>
        <taxon>Cicadellinae</taxon>
        <taxon>Proconiini</taxon>
        <taxon>Cuerna</taxon>
    </lineage>
</organism>
<sequence length="840" mass="96912">LSKKDIFLLDKDYLEIVYHLSINGHHDYIPLILNEIRKMFGYHQDAINVILKLLLKDQYETAYQIFLTMRRPENDNYNQSYGNFMIKQMIKLNKPVDKVLELCRRLENDGVHKMTLNRACELCLLYANYDLAVPLFEEYQKSGNEIRQHFFWPFLVARGKVNDFNGVYDIIHDMINKFKVVPTFESLKDYIIPNLPKSTDLLIRKLSDCGLTKGSICSALVIHKLSEFQIKEAAEIAKRNSATYAFFQLKKYLIQALLVTKDLSSFLSLANTIILNDKALTDDENITDLSGSLLFELTVKSSRETNYLIEEVLKGFLASGHRISSETATKIQTYLGESITPEIGDLLERLIDNEGSTVLRRRSSVSKTRVLDSNSLIQTIEECKKKNEDPTNYQSQLILNYCRFNELDKLNELIDELLLPESEYRFNGAILATLIDFYSNLNNMDKVELVLKKLTDSEDQIAIDASKMIKAIKMFMLNDRYERGVELLKTLNQCRPTKESFSYRMDVWRILNHFAVSGQVEKLNEVFDILDSNDLIKMEKMVLTPLINVHLLKGDMEKALEAFEMCGNKYFITPLKNSLCKKLIEIEDANNLQKITDISTAIHGEINSLYDLTFAFIESGRIRQARRILETPGLGSRTDKISYLCERYASKGEEKILEDLIVASKGLNHINSLEIYTNLLKVYIEKKNTEKALNLWVQAQEENVSLNDEFLCRLGIFLKESGQNVPFTIPKSVVLKVSEINENGEEPRIDSKKLSLKQFRLNLRNNEAKAVNESWKSIYGQLNNRDKSDLIAMFCRTQEVDNAREIVLDMLKNNVTPLYRVLQFYLNKCAFSGRIELVKE</sequence>
<dbReference type="GO" id="GO:0070129">
    <property type="term" value="P:regulation of mitochondrial translation"/>
    <property type="evidence" value="ECO:0007669"/>
    <property type="project" value="TreeGrafter"/>
</dbReference>
<dbReference type="AlphaFoldDB" id="A0A1B6F7H3"/>